<organism evidence="2 3">
    <name type="scientific">Haloplanus rallus</name>
    <dbReference type="NCBI Taxonomy" id="1816183"/>
    <lineage>
        <taxon>Archaea</taxon>
        <taxon>Methanobacteriati</taxon>
        <taxon>Methanobacteriota</taxon>
        <taxon>Stenosarchaea group</taxon>
        <taxon>Halobacteria</taxon>
        <taxon>Halobacteriales</taxon>
        <taxon>Haloferacaceae</taxon>
        <taxon>Haloplanus</taxon>
    </lineage>
</organism>
<dbReference type="AlphaFoldDB" id="A0A6B9F5C8"/>
<evidence type="ECO:0000256" key="1">
    <source>
        <dbReference type="SAM" id="Phobius"/>
    </source>
</evidence>
<dbReference type="GeneID" id="99245892"/>
<reference evidence="2 3" key="1">
    <citation type="submission" date="2018-12" db="EMBL/GenBank/DDBJ databases">
        <title>Complete genome sequence of Haloplanus rallus MBLA0036.</title>
        <authorList>
            <person name="Nam Y.-d."/>
            <person name="Kang J."/>
            <person name="Chung W.-H."/>
            <person name="Park Y.S."/>
        </authorList>
    </citation>
    <scope>NUCLEOTIDE SEQUENCE [LARGE SCALE GENOMIC DNA]</scope>
    <source>
        <strain evidence="2 3">MBLA0036</strain>
    </source>
</reference>
<feature type="transmembrane region" description="Helical" evidence="1">
    <location>
        <begin position="6"/>
        <end position="27"/>
    </location>
</feature>
<dbReference type="EMBL" id="CP034345">
    <property type="protein sequence ID" value="QGX94592.1"/>
    <property type="molecule type" value="Genomic_DNA"/>
</dbReference>
<dbReference type="KEGG" id="hra:EI982_07220"/>
<dbReference type="RefSeq" id="WP_157688872.1">
    <property type="nucleotide sequence ID" value="NZ_CP034345.1"/>
</dbReference>
<dbReference type="OrthoDB" id="330497at2157"/>
<keyword evidence="3" id="KW-1185">Reference proteome</keyword>
<evidence type="ECO:0000313" key="3">
    <source>
        <dbReference type="Proteomes" id="UP000428325"/>
    </source>
</evidence>
<evidence type="ECO:0000313" key="2">
    <source>
        <dbReference type="EMBL" id="QGX94592.1"/>
    </source>
</evidence>
<protein>
    <submittedName>
        <fullName evidence="2">Uncharacterized protein</fullName>
    </submittedName>
</protein>
<keyword evidence="1" id="KW-1133">Transmembrane helix</keyword>
<keyword evidence="1" id="KW-0812">Transmembrane</keyword>
<keyword evidence="1" id="KW-0472">Membrane</keyword>
<feature type="transmembrane region" description="Helical" evidence="1">
    <location>
        <begin position="39"/>
        <end position="64"/>
    </location>
</feature>
<gene>
    <name evidence="2" type="ORF">EI982_07220</name>
</gene>
<sequence length="69" mass="7008">MASLGLWTNLAGVSISIVGTLLLFAHVTSEYHAAIVDIGSIAVGYLGLILLGVAVSITGVALLVREATD</sequence>
<accession>A0A6B9F5C8</accession>
<proteinExistence type="predicted"/>
<dbReference type="Proteomes" id="UP000428325">
    <property type="component" value="Chromosome"/>
</dbReference>
<name>A0A6B9F5C8_9EURY</name>